<name>A0A1H8BR53_STIAU</name>
<keyword evidence="2" id="KW-1185">Reference proteome</keyword>
<evidence type="ECO:0000313" key="2">
    <source>
        <dbReference type="Proteomes" id="UP000182719"/>
    </source>
</evidence>
<dbReference type="Proteomes" id="UP000182719">
    <property type="component" value="Unassembled WGS sequence"/>
</dbReference>
<protein>
    <submittedName>
        <fullName evidence="1">Uncharacterized protein</fullName>
    </submittedName>
</protein>
<dbReference type="OrthoDB" id="5519513at2"/>
<dbReference type="AlphaFoldDB" id="A0A1H8BR53"/>
<reference evidence="2" key="1">
    <citation type="submission" date="2016-10" db="EMBL/GenBank/DDBJ databases">
        <authorList>
            <person name="Varghese N."/>
            <person name="Submissions S."/>
        </authorList>
    </citation>
    <scope>NUCLEOTIDE SEQUENCE [LARGE SCALE GENOMIC DNA]</scope>
    <source>
        <strain evidence="2">DSM 17044</strain>
    </source>
</reference>
<proteinExistence type="predicted"/>
<gene>
    <name evidence="1" type="ORF">SAMN05444354_12447</name>
</gene>
<accession>A0A1H8BR53</accession>
<organism evidence="1 2">
    <name type="scientific">Stigmatella aurantiaca</name>
    <dbReference type="NCBI Taxonomy" id="41"/>
    <lineage>
        <taxon>Bacteria</taxon>
        <taxon>Pseudomonadati</taxon>
        <taxon>Myxococcota</taxon>
        <taxon>Myxococcia</taxon>
        <taxon>Myxococcales</taxon>
        <taxon>Cystobacterineae</taxon>
        <taxon>Archangiaceae</taxon>
        <taxon>Stigmatella</taxon>
    </lineage>
</organism>
<sequence length="97" mass="11070">MWIEAIVMPREERAPYRPSPRRDRRAVHQAGCDESLQFRTSVLNYLQSHQLMGSVKWVSEPGCLPLVTLLCQQQVLEHLRNAPQFEAGRSAGLELNA</sequence>
<evidence type="ECO:0000313" key="1">
    <source>
        <dbReference type="EMBL" id="SEM84498.1"/>
    </source>
</evidence>
<dbReference type="EMBL" id="FOAP01000024">
    <property type="protein sequence ID" value="SEM84498.1"/>
    <property type="molecule type" value="Genomic_DNA"/>
</dbReference>